<sequence length="94" mass="10224">MVRIHFYGGITGIYTLGLLFLKYGDRFAFNAGNSLNAKVSSIIDAGKCKGPRSRSVVIREIINGTAGNLFPTIDKVDRVIWTLTPNESFSAISA</sequence>
<organism evidence="1 2">
    <name type="scientific">Rhododendron molle</name>
    <name type="common">Chinese azalea</name>
    <name type="synonym">Azalea mollis</name>
    <dbReference type="NCBI Taxonomy" id="49168"/>
    <lineage>
        <taxon>Eukaryota</taxon>
        <taxon>Viridiplantae</taxon>
        <taxon>Streptophyta</taxon>
        <taxon>Embryophyta</taxon>
        <taxon>Tracheophyta</taxon>
        <taxon>Spermatophyta</taxon>
        <taxon>Magnoliopsida</taxon>
        <taxon>eudicotyledons</taxon>
        <taxon>Gunneridae</taxon>
        <taxon>Pentapetalae</taxon>
        <taxon>asterids</taxon>
        <taxon>Ericales</taxon>
        <taxon>Ericaceae</taxon>
        <taxon>Ericoideae</taxon>
        <taxon>Rhodoreae</taxon>
        <taxon>Rhododendron</taxon>
    </lineage>
</organism>
<evidence type="ECO:0000313" key="1">
    <source>
        <dbReference type="EMBL" id="KAI8537403.1"/>
    </source>
</evidence>
<comment type="caution">
    <text evidence="1">The sequence shown here is derived from an EMBL/GenBank/DDBJ whole genome shotgun (WGS) entry which is preliminary data.</text>
</comment>
<name>A0ACC0MAQ0_RHOML</name>
<reference evidence="1" key="1">
    <citation type="submission" date="2022-02" db="EMBL/GenBank/DDBJ databases">
        <title>Plant Genome Project.</title>
        <authorList>
            <person name="Zhang R.-G."/>
        </authorList>
    </citation>
    <scope>NUCLEOTIDE SEQUENCE</scope>
    <source>
        <strain evidence="1">AT1</strain>
    </source>
</reference>
<dbReference type="Proteomes" id="UP001062846">
    <property type="component" value="Chromosome 9"/>
</dbReference>
<protein>
    <submittedName>
        <fullName evidence="1">Uncharacterized protein</fullName>
    </submittedName>
</protein>
<keyword evidence="2" id="KW-1185">Reference proteome</keyword>
<accession>A0ACC0MAQ0</accession>
<proteinExistence type="predicted"/>
<dbReference type="EMBL" id="CM046396">
    <property type="protein sequence ID" value="KAI8537403.1"/>
    <property type="molecule type" value="Genomic_DNA"/>
</dbReference>
<evidence type="ECO:0000313" key="2">
    <source>
        <dbReference type="Proteomes" id="UP001062846"/>
    </source>
</evidence>
<gene>
    <name evidence="1" type="ORF">RHMOL_Rhmol09G0021100</name>
</gene>